<keyword evidence="3" id="KW-0723">Serine/threonine-protein kinase</keyword>
<dbReference type="EMBL" id="CH479179">
    <property type="protein sequence ID" value="EDW24825.1"/>
    <property type="molecule type" value="Genomic_DNA"/>
</dbReference>
<evidence type="ECO:0000256" key="11">
    <source>
        <dbReference type="SAM" id="MobiDB-lite"/>
    </source>
</evidence>
<dbReference type="GO" id="GO:0008366">
    <property type="term" value="P:axon ensheathment"/>
    <property type="evidence" value="ECO:0007669"/>
    <property type="project" value="EnsemblMetazoa"/>
</dbReference>
<dbReference type="Gene3D" id="1.10.510.10">
    <property type="entry name" value="Transferase(Phosphotransferase) domain 1"/>
    <property type="match status" value="1"/>
</dbReference>
<dbReference type="InterPro" id="IPR024678">
    <property type="entry name" value="Kinase_OSR1/WNK_CCT"/>
</dbReference>
<dbReference type="FunFam" id="3.10.20.90:FF:000043">
    <property type="entry name" value="serine/threonine-protein kinase OSR1 isoform X1"/>
    <property type="match status" value="1"/>
</dbReference>
<evidence type="ECO:0000256" key="4">
    <source>
        <dbReference type="ARBA" id="ARBA00022679"/>
    </source>
</evidence>
<protein>
    <recommendedName>
        <fullName evidence="2">non-specific serine/threonine protein kinase</fullName>
        <ecNumber evidence="2">2.7.11.1</ecNumber>
    </recommendedName>
</protein>
<evidence type="ECO:0000256" key="7">
    <source>
        <dbReference type="ARBA" id="ARBA00022840"/>
    </source>
</evidence>
<dbReference type="HOGENOM" id="CLU_000288_111_1_1"/>
<dbReference type="GO" id="GO:0005737">
    <property type="term" value="C:cytoplasm"/>
    <property type="evidence" value="ECO:0007669"/>
    <property type="project" value="EnsemblMetazoa"/>
</dbReference>
<dbReference type="PANTHER" id="PTHR48014">
    <property type="entry name" value="SERINE/THREONINE-PROTEIN KINASE FRAY2"/>
    <property type="match status" value="1"/>
</dbReference>
<dbReference type="SUPFAM" id="SSF56112">
    <property type="entry name" value="Protein kinase-like (PK-like)"/>
    <property type="match status" value="1"/>
</dbReference>
<dbReference type="OMA" id="KMRTANC"/>
<keyword evidence="5 10" id="KW-0547">Nucleotide-binding</keyword>
<dbReference type="AlphaFoldDB" id="B4G5F9"/>
<proteinExistence type="inferred from homology"/>
<dbReference type="SMART" id="SM00220">
    <property type="entry name" value="S_TKc"/>
    <property type="match status" value="1"/>
</dbReference>
<dbReference type="GO" id="GO:0006611">
    <property type="term" value="P:protein export from nucleus"/>
    <property type="evidence" value="ECO:0007669"/>
    <property type="project" value="TreeGrafter"/>
</dbReference>
<dbReference type="GO" id="GO:0004674">
    <property type="term" value="F:protein serine/threonine kinase activity"/>
    <property type="evidence" value="ECO:0007669"/>
    <property type="project" value="UniProtKB-KW"/>
</dbReference>
<evidence type="ECO:0000256" key="1">
    <source>
        <dbReference type="ARBA" id="ARBA00008874"/>
    </source>
</evidence>
<feature type="domain" description="Protein kinase" evidence="12">
    <location>
        <begin position="200"/>
        <end position="475"/>
    </location>
</feature>
<dbReference type="Pfam" id="PF00069">
    <property type="entry name" value="Pkinase"/>
    <property type="match status" value="1"/>
</dbReference>
<feature type="compositionally biased region" description="Basic and acidic residues" evidence="11">
    <location>
        <begin position="35"/>
        <end position="59"/>
    </location>
</feature>
<dbReference type="PANTHER" id="PTHR48014:SF21">
    <property type="entry name" value="SERINE_THREONINE-PROTEIN KINASE FRAY2"/>
    <property type="match status" value="1"/>
</dbReference>
<dbReference type="GO" id="GO:1902554">
    <property type="term" value="C:serine/threonine protein kinase complex"/>
    <property type="evidence" value="ECO:0007669"/>
    <property type="project" value="TreeGrafter"/>
</dbReference>
<keyword evidence="7 10" id="KW-0067">ATP-binding</keyword>
<evidence type="ECO:0000313" key="13">
    <source>
        <dbReference type="EMBL" id="EDW24825.1"/>
    </source>
</evidence>
<evidence type="ECO:0000256" key="8">
    <source>
        <dbReference type="ARBA" id="ARBA00047899"/>
    </source>
</evidence>
<dbReference type="EC" id="2.7.11.1" evidence="2"/>
<accession>B4G5F9</accession>
<dbReference type="InterPro" id="IPR000719">
    <property type="entry name" value="Prot_kinase_dom"/>
</dbReference>
<evidence type="ECO:0000256" key="5">
    <source>
        <dbReference type="ARBA" id="ARBA00022741"/>
    </source>
</evidence>
<keyword evidence="4" id="KW-0808">Transferase</keyword>
<organism evidence="14">
    <name type="scientific">Drosophila persimilis</name>
    <name type="common">Fruit fly</name>
    <dbReference type="NCBI Taxonomy" id="7234"/>
    <lineage>
        <taxon>Eukaryota</taxon>
        <taxon>Metazoa</taxon>
        <taxon>Ecdysozoa</taxon>
        <taxon>Arthropoda</taxon>
        <taxon>Hexapoda</taxon>
        <taxon>Insecta</taxon>
        <taxon>Pterygota</taxon>
        <taxon>Neoptera</taxon>
        <taxon>Endopterygota</taxon>
        <taxon>Diptera</taxon>
        <taxon>Brachycera</taxon>
        <taxon>Muscomorpha</taxon>
        <taxon>Ephydroidea</taxon>
        <taxon>Drosophilidae</taxon>
        <taxon>Drosophila</taxon>
        <taxon>Sophophora</taxon>
    </lineage>
</organism>
<dbReference type="SMR" id="B4G5F9"/>
<dbReference type="Pfam" id="PF12202">
    <property type="entry name" value="OSR1_C"/>
    <property type="match status" value="1"/>
</dbReference>
<comment type="catalytic activity">
    <reaction evidence="9">
        <text>L-seryl-[protein] + ATP = O-phospho-L-seryl-[protein] + ADP + H(+)</text>
        <dbReference type="Rhea" id="RHEA:17989"/>
        <dbReference type="Rhea" id="RHEA-COMP:9863"/>
        <dbReference type="Rhea" id="RHEA-COMP:11604"/>
        <dbReference type="ChEBI" id="CHEBI:15378"/>
        <dbReference type="ChEBI" id="CHEBI:29999"/>
        <dbReference type="ChEBI" id="CHEBI:30616"/>
        <dbReference type="ChEBI" id="CHEBI:83421"/>
        <dbReference type="ChEBI" id="CHEBI:456216"/>
        <dbReference type="EC" id="2.7.11.1"/>
    </reaction>
</comment>
<comment type="similarity">
    <text evidence="1">Belongs to the protein kinase superfamily. STE Ser/Thr protein kinase family. STE20 subfamily.</text>
</comment>
<reference evidence="13 14" key="1">
    <citation type="journal article" date="2007" name="Nature">
        <title>Evolution of genes and genomes on the Drosophila phylogeny.</title>
        <authorList>
            <consortium name="Drosophila 12 Genomes Consortium"/>
            <person name="Clark A.G."/>
            <person name="Eisen M.B."/>
            <person name="Smith D.R."/>
            <person name="Bergman C.M."/>
            <person name="Oliver B."/>
            <person name="Markow T.A."/>
            <person name="Kaufman T.C."/>
            <person name="Kellis M."/>
            <person name="Gelbart W."/>
            <person name="Iyer V.N."/>
            <person name="Pollard D.A."/>
            <person name="Sackton T.B."/>
            <person name="Larracuente A.M."/>
            <person name="Singh N.D."/>
            <person name="Abad J.P."/>
            <person name="Abt D.N."/>
            <person name="Adryan B."/>
            <person name="Aguade M."/>
            <person name="Akashi H."/>
            <person name="Anderson W.W."/>
            <person name="Aquadro C.F."/>
            <person name="Ardell D.H."/>
            <person name="Arguello R."/>
            <person name="Artieri C.G."/>
            <person name="Barbash D.A."/>
            <person name="Barker D."/>
            <person name="Barsanti P."/>
            <person name="Batterham P."/>
            <person name="Batzoglou S."/>
            <person name="Begun D."/>
            <person name="Bhutkar A."/>
            <person name="Blanco E."/>
            <person name="Bosak S.A."/>
            <person name="Bradley R.K."/>
            <person name="Brand A.D."/>
            <person name="Brent M.R."/>
            <person name="Brooks A.N."/>
            <person name="Brown R.H."/>
            <person name="Butlin R.K."/>
            <person name="Caggese C."/>
            <person name="Calvi B.R."/>
            <person name="Bernardo de Carvalho A."/>
            <person name="Caspi A."/>
            <person name="Castrezana S."/>
            <person name="Celniker S.E."/>
            <person name="Chang J.L."/>
            <person name="Chapple C."/>
            <person name="Chatterji S."/>
            <person name="Chinwalla A."/>
            <person name="Civetta A."/>
            <person name="Clifton S.W."/>
            <person name="Comeron J.M."/>
            <person name="Costello J.C."/>
            <person name="Coyne J.A."/>
            <person name="Daub J."/>
            <person name="David R.G."/>
            <person name="Delcher A.L."/>
            <person name="Delehaunty K."/>
            <person name="Do C.B."/>
            <person name="Ebling H."/>
            <person name="Edwards K."/>
            <person name="Eickbush T."/>
            <person name="Evans J.D."/>
            <person name="Filipski A."/>
            <person name="Findeiss S."/>
            <person name="Freyhult E."/>
            <person name="Fulton L."/>
            <person name="Fulton R."/>
            <person name="Garcia A.C."/>
            <person name="Gardiner A."/>
            <person name="Garfield D.A."/>
            <person name="Garvin B.E."/>
            <person name="Gibson G."/>
            <person name="Gilbert D."/>
            <person name="Gnerre S."/>
            <person name="Godfrey J."/>
            <person name="Good R."/>
            <person name="Gotea V."/>
            <person name="Gravely B."/>
            <person name="Greenberg A.J."/>
            <person name="Griffiths-Jones S."/>
            <person name="Gross S."/>
            <person name="Guigo R."/>
            <person name="Gustafson E.A."/>
            <person name="Haerty W."/>
            <person name="Hahn M.W."/>
            <person name="Halligan D.L."/>
            <person name="Halpern A.L."/>
            <person name="Halter G.M."/>
            <person name="Han M.V."/>
            <person name="Heger A."/>
            <person name="Hillier L."/>
            <person name="Hinrichs A.S."/>
            <person name="Holmes I."/>
            <person name="Hoskins R.A."/>
            <person name="Hubisz M.J."/>
            <person name="Hultmark D."/>
            <person name="Huntley M.A."/>
            <person name="Jaffe D.B."/>
            <person name="Jagadeeshan S."/>
            <person name="Jeck W.R."/>
            <person name="Johnson J."/>
            <person name="Jones C.D."/>
            <person name="Jordan W.C."/>
            <person name="Karpen G.H."/>
            <person name="Kataoka E."/>
            <person name="Keightley P.D."/>
            <person name="Kheradpour P."/>
            <person name="Kirkness E.F."/>
            <person name="Koerich L.B."/>
            <person name="Kristiansen K."/>
            <person name="Kudrna D."/>
            <person name="Kulathinal R.J."/>
            <person name="Kumar S."/>
            <person name="Kwok R."/>
            <person name="Lander E."/>
            <person name="Langley C.H."/>
            <person name="Lapoint R."/>
            <person name="Lazzaro B.P."/>
            <person name="Lee S.J."/>
            <person name="Levesque L."/>
            <person name="Li R."/>
            <person name="Lin C.F."/>
            <person name="Lin M.F."/>
            <person name="Lindblad-Toh K."/>
            <person name="Llopart A."/>
            <person name="Long M."/>
            <person name="Low L."/>
            <person name="Lozovsky E."/>
            <person name="Lu J."/>
            <person name="Luo M."/>
            <person name="Machado C.A."/>
            <person name="Makalowski W."/>
            <person name="Marzo M."/>
            <person name="Matsuda M."/>
            <person name="Matzkin L."/>
            <person name="McAllister B."/>
            <person name="McBride C.S."/>
            <person name="McKernan B."/>
            <person name="McKernan K."/>
            <person name="Mendez-Lago M."/>
            <person name="Minx P."/>
            <person name="Mollenhauer M.U."/>
            <person name="Montooth K."/>
            <person name="Mount S.M."/>
            <person name="Mu X."/>
            <person name="Myers E."/>
            <person name="Negre B."/>
            <person name="Newfeld S."/>
            <person name="Nielsen R."/>
            <person name="Noor M.A."/>
            <person name="O'Grady P."/>
            <person name="Pachter L."/>
            <person name="Papaceit M."/>
            <person name="Parisi M.J."/>
            <person name="Parisi M."/>
            <person name="Parts L."/>
            <person name="Pedersen J.S."/>
            <person name="Pesole G."/>
            <person name="Phillippy A.M."/>
            <person name="Ponting C.P."/>
            <person name="Pop M."/>
            <person name="Porcelli D."/>
            <person name="Powell J.R."/>
            <person name="Prohaska S."/>
            <person name="Pruitt K."/>
            <person name="Puig M."/>
            <person name="Quesneville H."/>
            <person name="Ram K.R."/>
            <person name="Rand D."/>
            <person name="Rasmussen M.D."/>
            <person name="Reed L.K."/>
            <person name="Reenan R."/>
            <person name="Reily A."/>
            <person name="Remington K.A."/>
            <person name="Rieger T.T."/>
            <person name="Ritchie M.G."/>
            <person name="Robin C."/>
            <person name="Rogers Y.H."/>
            <person name="Rohde C."/>
            <person name="Rozas J."/>
            <person name="Rubenfield M.J."/>
            <person name="Ruiz A."/>
            <person name="Russo S."/>
            <person name="Salzberg S.L."/>
            <person name="Sanchez-Gracia A."/>
            <person name="Saranga D.J."/>
            <person name="Sato H."/>
            <person name="Schaeffer S.W."/>
            <person name="Schatz M.C."/>
            <person name="Schlenke T."/>
            <person name="Schwartz R."/>
            <person name="Segarra C."/>
            <person name="Singh R.S."/>
            <person name="Sirot L."/>
            <person name="Sirota M."/>
            <person name="Sisneros N.B."/>
            <person name="Smith C.D."/>
            <person name="Smith T.F."/>
            <person name="Spieth J."/>
            <person name="Stage D.E."/>
            <person name="Stark A."/>
            <person name="Stephan W."/>
            <person name="Strausberg R.L."/>
            <person name="Strempel S."/>
            <person name="Sturgill D."/>
            <person name="Sutton G."/>
            <person name="Sutton G.G."/>
            <person name="Tao W."/>
            <person name="Teichmann S."/>
            <person name="Tobari Y.N."/>
            <person name="Tomimura Y."/>
            <person name="Tsolas J.M."/>
            <person name="Valente V.L."/>
            <person name="Venter E."/>
            <person name="Venter J.C."/>
            <person name="Vicario S."/>
            <person name="Vieira F.G."/>
            <person name="Vilella A.J."/>
            <person name="Villasante A."/>
            <person name="Walenz B."/>
            <person name="Wang J."/>
            <person name="Wasserman M."/>
            <person name="Watts T."/>
            <person name="Wilson D."/>
            <person name="Wilson R.K."/>
            <person name="Wing R.A."/>
            <person name="Wolfner M.F."/>
            <person name="Wong A."/>
            <person name="Wong G.K."/>
            <person name="Wu C.I."/>
            <person name="Wu G."/>
            <person name="Yamamoto D."/>
            <person name="Yang H.P."/>
            <person name="Yang S.P."/>
            <person name="Yorke J.A."/>
            <person name="Yoshida K."/>
            <person name="Zdobnov E."/>
            <person name="Zhang P."/>
            <person name="Zhang Y."/>
            <person name="Zimin A.V."/>
            <person name="Baldwin J."/>
            <person name="Abdouelleil A."/>
            <person name="Abdulkadir J."/>
            <person name="Abebe A."/>
            <person name="Abera B."/>
            <person name="Abreu J."/>
            <person name="Acer S.C."/>
            <person name="Aftuck L."/>
            <person name="Alexander A."/>
            <person name="An P."/>
            <person name="Anderson E."/>
            <person name="Anderson S."/>
            <person name="Arachi H."/>
            <person name="Azer M."/>
            <person name="Bachantsang P."/>
            <person name="Barry A."/>
            <person name="Bayul T."/>
            <person name="Berlin A."/>
            <person name="Bessette D."/>
            <person name="Bloom T."/>
            <person name="Blye J."/>
            <person name="Boguslavskiy L."/>
            <person name="Bonnet C."/>
            <person name="Boukhgalter B."/>
            <person name="Bourzgui I."/>
            <person name="Brown A."/>
            <person name="Cahill P."/>
            <person name="Channer S."/>
            <person name="Cheshatsang Y."/>
            <person name="Chuda L."/>
            <person name="Citroen M."/>
            <person name="Collymore A."/>
            <person name="Cooke P."/>
            <person name="Costello M."/>
            <person name="D'Aco K."/>
            <person name="Daza R."/>
            <person name="De Haan G."/>
            <person name="DeGray S."/>
            <person name="DeMaso C."/>
            <person name="Dhargay N."/>
            <person name="Dooley K."/>
            <person name="Dooley E."/>
            <person name="Doricent M."/>
            <person name="Dorje P."/>
            <person name="Dorjee K."/>
            <person name="Dupes A."/>
            <person name="Elong R."/>
            <person name="Falk J."/>
            <person name="Farina A."/>
            <person name="Faro S."/>
            <person name="Ferguson D."/>
            <person name="Fisher S."/>
            <person name="Foley C.D."/>
            <person name="Franke A."/>
            <person name="Friedrich D."/>
            <person name="Gadbois L."/>
            <person name="Gearin G."/>
            <person name="Gearin C.R."/>
            <person name="Giannoukos G."/>
            <person name="Goode T."/>
            <person name="Graham J."/>
            <person name="Grandbois E."/>
            <person name="Grewal S."/>
            <person name="Gyaltsen K."/>
            <person name="Hafez N."/>
            <person name="Hagos B."/>
            <person name="Hall J."/>
            <person name="Henson C."/>
            <person name="Hollinger A."/>
            <person name="Honan T."/>
            <person name="Huard M.D."/>
            <person name="Hughes L."/>
            <person name="Hurhula B."/>
            <person name="Husby M.E."/>
            <person name="Kamat A."/>
            <person name="Kanga B."/>
            <person name="Kashin S."/>
            <person name="Khazanovich D."/>
            <person name="Kisner P."/>
            <person name="Lance K."/>
            <person name="Lara M."/>
            <person name="Lee W."/>
            <person name="Lennon N."/>
            <person name="Letendre F."/>
            <person name="LeVine R."/>
            <person name="Lipovsky A."/>
            <person name="Liu X."/>
            <person name="Liu J."/>
            <person name="Liu S."/>
            <person name="Lokyitsang T."/>
            <person name="Lokyitsang Y."/>
            <person name="Lubonja R."/>
            <person name="Lui A."/>
            <person name="MacDonald P."/>
            <person name="Magnisalis V."/>
            <person name="Maru K."/>
            <person name="Matthews C."/>
            <person name="McCusker W."/>
            <person name="McDonough S."/>
            <person name="Mehta T."/>
            <person name="Meldrim J."/>
            <person name="Meneus L."/>
            <person name="Mihai O."/>
            <person name="Mihalev A."/>
            <person name="Mihova T."/>
            <person name="Mittelman R."/>
            <person name="Mlenga V."/>
            <person name="Montmayeur A."/>
            <person name="Mulrain L."/>
            <person name="Navidi A."/>
            <person name="Naylor J."/>
            <person name="Negash T."/>
            <person name="Nguyen T."/>
            <person name="Nguyen N."/>
            <person name="Nicol R."/>
            <person name="Norbu C."/>
            <person name="Norbu N."/>
            <person name="Novod N."/>
            <person name="O'Neill B."/>
            <person name="Osman S."/>
            <person name="Markiewicz E."/>
            <person name="Oyono O.L."/>
            <person name="Patti C."/>
            <person name="Phunkhang P."/>
            <person name="Pierre F."/>
            <person name="Priest M."/>
            <person name="Raghuraman S."/>
            <person name="Rege F."/>
            <person name="Reyes R."/>
            <person name="Rise C."/>
            <person name="Rogov P."/>
            <person name="Ross K."/>
            <person name="Ryan E."/>
            <person name="Settipalli S."/>
            <person name="Shea T."/>
            <person name="Sherpa N."/>
            <person name="Shi L."/>
            <person name="Shih D."/>
            <person name="Sparrow T."/>
            <person name="Spaulding J."/>
            <person name="Stalker J."/>
            <person name="Stange-Thomann N."/>
            <person name="Stavropoulos S."/>
            <person name="Stone C."/>
            <person name="Strader C."/>
            <person name="Tesfaye S."/>
            <person name="Thomson T."/>
            <person name="Thoulutsang Y."/>
            <person name="Thoulutsang D."/>
            <person name="Topham K."/>
            <person name="Topping I."/>
            <person name="Tsamla T."/>
            <person name="Vassiliev H."/>
            <person name="Vo A."/>
            <person name="Wangchuk T."/>
            <person name="Wangdi T."/>
            <person name="Weiand M."/>
            <person name="Wilkinson J."/>
            <person name="Wilson A."/>
            <person name="Yadav S."/>
            <person name="Young G."/>
            <person name="Yu Q."/>
            <person name="Zembek L."/>
            <person name="Zhong D."/>
            <person name="Zimmer A."/>
            <person name="Zwirko Z."/>
            <person name="Jaffe D.B."/>
            <person name="Alvarez P."/>
            <person name="Brockman W."/>
            <person name="Butler J."/>
            <person name="Chin C."/>
            <person name="Gnerre S."/>
            <person name="Grabherr M."/>
            <person name="Kleber M."/>
            <person name="Mauceli E."/>
            <person name="MacCallum I."/>
        </authorList>
    </citation>
    <scope>NUCLEOTIDE SEQUENCE [LARGE SCALE GENOMIC DNA]</scope>
    <source>
        <strain evidence="14">MSH-3 / Tucson 14011-0111.49</strain>
    </source>
</reference>
<dbReference type="Proteomes" id="UP000008744">
    <property type="component" value="Unassembled WGS sequence"/>
</dbReference>
<comment type="catalytic activity">
    <reaction evidence="8">
        <text>L-threonyl-[protein] + ATP = O-phospho-L-threonyl-[protein] + ADP + H(+)</text>
        <dbReference type="Rhea" id="RHEA:46608"/>
        <dbReference type="Rhea" id="RHEA-COMP:11060"/>
        <dbReference type="Rhea" id="RHEA-COMP:11605"/>
        <dbReference type="ChEBI" id="CHEBI:15378"/>
        <dbReference type="ChEBI" id="CHEBI:30013"/>
        <dbReference type="ChEBI" id="CHEBI:30616"/>
        <dbReference type="ChEBI" id="CHEBI:61977"/>
        <dbReference type="ChEBI" id="CHEBI:456216"/>
        <dbReference type="EC" id="2.7.11.1"/>
    </reaction>
</comment>
<feature type="region of interest" description="Disordered" evidence="11">
    <location>
        <begin position="18"/>
        <end position="88"/>
    </location>
</feature>
<evidence type="ECO:0000256" key="6">
    <source>
        <dbReference type="ARBA" id="ARBA00022777"/>
    </source>
</evidence>
<dbReference type="InterPro" id="IPR047173">
    <property type="entry name" value="STRAD_A/B-like"/>
</dbReference>
<feature type="binding site" evidence="10">
    <location>
        <position position="229"/>
    </location>
    <ligand>
        <name>ATP</name>
        <dbReference type="ChEBI" id="CHEBI:30616"/>
    </ligand>
</feature>
<feature type="region of interest" description="Disordered" evidence="11">
    <location>
        <begin position="124"/>
        <end position="167"/>
    </location>
</feature>
<evidence type="ECO:0000256" key="9">
    <source>
        <dbReference type="ARBA" id="ARBA00048679"/>
    </source>
</evidence>
<evidence type="ECO:0000256" key="2">
    <source>
        <dbReference type="ARBA" id="ARBA00012513"/>
    </source>
</evidence>
<keyword evidence="14" id="KW-1185">Reference proteome</keyword>
<dbReference type="GO" id="GO:0005524">
    <property type="term" value="F:ATP binding"/>
    <property type="evidence" value="ECO:0007669"/>
    <property type="project" value="UniProtKB-UniRule"/>
</dbReference>
<evidence type="ECO:0000313" key="14">
    <source>
        <dbReference type="Proteomes" id="UP000008744"/>
    </source>
</evidence>
<evidence type="ECO:0000256" key="10">
    <source>
        <dbReference type="PROSITE-ProRule" id="PRU10141"/>
    </source>
</evidence>
<dbReference type="PROSITE" id="PS50011">
    <property type="entry name" value="PROTEIN_KINASE_DOM"/>
    <property type="match status" value="1"/>
</dbReference>
<feature type="compositionally biased region" description="Low complexity" evidence="11">
    <location>
        <begin position="131"/>
        <end position="146"/>
    </location>
</feature>
<dbReference type="Gene3D" id="3.30.200.20">
    <property type="entry name" value="Phosphorylase Kinase, domain 1"/>
    <property type="match status" value="1"/>
</dbReference>
<dbReference type="GO" id="GO:0043539">
    <property type="term" value="F:protein serine/threonine kinase activator activity"/>
    <property type="evidence" value="ECO:0007669"/>
    <property type="project" value="InterPro"/>
</dbReference>
<feature type="region of interest" description="Disordered" evidence="11">
    <location>
        <begin position="495"/>
        <end position="579"/>
    </location>
</feature>
<dbReference type="OrthoDB" id="8693905at2759"/>
<sequence length="721" mass="78892">MQLLNFMCLKQKVAHIANNNNNNSKPASGANESVADPRDSRIFGCFVKKEKHQEEREQPSEEQQDSGARESSHSGSYNVQQEEKRSSVNLAGGYPSIYRQQDEEFHPPCQEKPPQKKDSFVVCKQPKPRGRQPQQRSQSQPAISQQPRRRPGTPPPHAAATATAKSMTSIPATLSSNNVAAAGAANVPEKQPWPNSKDDYELRDVIGVGATAVVHGAYCIPRNENAPIKRINVEKWNHVDGRAAQGDPGDVVVQPRERGHLPHIVCGARGAVAGAAPPWRAAPCWTSSKHKMRTSNCKQGVFDEATIATVLKEVLKGLEYFHSNGQIHRDIKAGNILIGDDGTIQIADFGVSAWLATGRDLSRQKVRHTFVGTPCWMAPEVMEQDHGYDFKADIWSFGITAIEMATGTAPYHKYPPMKVLMLTLQNDPPTLDTGADDKDQYKAYGKTFRKMIVECLQKEPSKRPTASELLKHAFFKKVKDRKYLTQTLLQSGPSMETRVHKAAKRQPGASGRLHRTVTGEWVWSSEEEDNGGTSGGRKHPSSDSDSEDRPMNRLERADSSDSDREDPSPEITHSVSSATVTPATAAAGALNATAAPVAAASTQEVTAGLAQMPLPSEERGGEEAPPVNLVLRMRNLRRELHDIRFEFMVGKDTAEGIATELVDAGLVDALDTQPMAQHLDHLIAQCATMKTITFQLSSGVQPGEVPDERSLVGYAQISITD</sequence>
<keyword evidence="6" id="KW-0418">Kinase</keyword>
<evidence type="ECO:0000256" key="3">
    <source>
        <dbReference type="ARBA" id="ARBA00022527"/>
    </source>
</evidence>
<dbReference type="PROSITE" id="PS00107">
    <property type="entry name" value="PROTEIN_KINASE_ATP"/>
    <property type="match status" value="1"/>
</dbReference>
<feature type="compositionally biased region" description="Basic and acidic residues" evidence="11">
    <location>
        <begin position="547"/>
        <end position="567"/>
    </location>
</feature>
<dbReference type="InterPro" id="IPR011009">
    <property type="entry name" value="Kinase-like_dom_sf"/>
</dbReference>
<dbReference type="FunFam" id="1.10.510.10:FF:000068">
    <property type="entry name" value="STE20/SPS1-related proline-alanine-rich protein kinase"/>
    <property type="match status" value="1"/>
</dbReference>
<dbReference type="Gene3D" id="3.10.20.90">
    <property type="entry name" value="Phosphatidylinositol 3-kinase Catalytic Subunit, Chain A, domain 1"/>
    <property type="match status" value="1"/>
</dbReference>
<evidence type="ECO:0000259" key="12">
    <source>
        <dbReference type="PROSITE" id="PS50011"/>
    </source>
</evidence>
<name>B4G5F9_DROPE</name>
<gene>
    <name evidence="13" type="primary">Dper\GL24350</name>
    <name evidence="13" type="ORF">Dper_GL24350</name>
</gene>
<dbReference type="eggNOG" id="KOG0582">
    <property type="taxonomic scope" value="Eukaryota"/>
</dbReference>
<dbReference type="STRING" id="7234.B4G5F9"/>
<dbReference type="PhylomeDB" id="B4G5F9"/>
<dbReference type="GO" id="GO:0072697">
    <property type="term" value="P:protein localization to cell cortex"/>
    <property type="evidence" value="ECO:0007669"/>
    <property type="project" value="EnsemblMetazoa"/>
</dbReference>
<dbReference type="InterPro" id="IPR017441">
    <property type="entry name" value="Protein_kinase_ATP_BS"/>
</dbReference>